<dbReference type="Proteomes" id="UP001603857">
    <property type="component" value="Unassembled WGS sequence"/>
</dbReference>
<dbReference type="PANTHER" id="PTHR34376">
    <property type="entry name" value="SERINE PROTEASE INHIBITOR, KAZAL-TYPE FAMILY PROTEIN"/>
    <property type="match status" value="1"/>
</dbReference>
<keyword evidence="1" id="KW-1133">Transmembrane helix</keyword>
<dbReference type="PANTHER" id="PTHR34376:SF2">
    <property type="entry name" value="SERINE PROTEASE INHIBITOR, KAZAL-TYPE FAMILY PROTEIN"/>
    <property type="match status" value="1"/>
</dbReference>
<evidence type="ECO:0000256" key="1">
    <source>
        <dbReference type="SAM" id="Phobius"/>
    </source>
</evidence>
<name>A0ABD1MUP9_9FABA</name>
<gene>
    <name evidence="2" type="ORF">Fmac_007464</name>
</gene>
<reference evidence="2 3" key="1">
    <citation type="submission" date="2024-08" db="EMBL/GenBank/DDBJ databases">
        <title>Insights into the chromosomal genome structure of Flemingia macrophylla.</title>
        <authorList>
            <person name="Ding Y."/>
            <person name="Zhao Y."/>
            <person name="Bi W."/>
            <person name="Wu M."/>
            <person name="Zhao G."/>
            <person name="Gong Y."/>
            <person name="Li W."/>
            <person name="Zhang P."/>
        </authorList>
    </citation>
    <scope>NUCLEOTIDE SEQUENCE [LARGE SCALE GENOMIC DNA]</scope>
    <source>
        <strain evidence="2">DYQJB</strain>
        <tissue evidence="2">Leaf</tissue>
    </source>
</reference>
<sequence>MSPNSFSYSYNDYIFSPSIQNFRPILQLGFHSNHFNFQPNCICRFLRRAFREGRLSPTMAAGISKTPYFSGILTVVFALCVLPAVTVDDLVLRLPSEGHKLCGGAAAEASCPVKCFRTDPVCGVDGVTYWCGCSEAACAGAQVAKLGFCELGNGGSVPLSGQALLLVHIVWLIVLGFSVLFGLF</sequence>
<keyword evidence="1" id="KW-0812">Transmembrane</keyword>
<organism evidence="2 3">
    <name type="scientific">Flemingia macrophylla</name>
    <dbReference type="NCBI Taxonomy" id="520843"/>
    <lineage>
        <taxon>Eukaryota</taxon>
        <taxon>Viridiplantae</taxon>
        <taxon>Streptophyta</taxon>
        <taxon>Embryophyta</taxon>
        <taxon>Tracheophyta</taxon>
        <taxon>Spermatophyta</taxon>
        <taxon>Magnoliopsida</taxon>
        <taxon>eudicotyledons</taxon>
        <taxon>Gunneridae</taxon>
        <taxon>Pentapetalae</taxon>
        <taxon>rosids</taxon>
        <taxon>fabids</taxon>
        <taxon>Fabales</taxon>
        <taxon>Fabaceae</taxon>
        <taxon>Papilionoideae</taxon>
        <taxon>50 kb inversion clade</taxon>
        <taxon>NPAAA clade</taxon>
        <taxon>indigoferoid/millettioid clade</taxon>
        <taxon>Phaseoleae</taxon>
        <taxon>Flemingia</taxon>
    </lineage>
</organism>
<dbReference type="EMBL" id="JBGMDY010000003">
    <property type="protein sequence ID" value="KAL2339524.1"/>
    <property type="molecule type" value="Genomic_DNA"/>
</dbReference>
<feature type="transmembrane region" description="Helical" evidence="1">
    <location>
        <begin position="163"/>
        <end position="183"/>
    </location>
</feature>
<dbReference type="AlphaFoldDB" id="A0ABD1MUP9"/>
<comment type="caution">
    <text evidence="2">The sequence shown here is derived from an EMBL/GenBank/DDBJ whole genome shotgun (WGS) entry which is preliminary data.</text>
</comment>
<keyword evidence="3" id="KW-1185">Reference proteome</keyword>
<proteinExistence type="predicted"/>
<protein>
    <submittedName>
        <fullName evidence="2">Uncharacterized protein</fullName>
    </submittedName>
</protein>
<accession>A0ABD1MUP9</accession>
<keyword evidence="1" id="KW-0472">Membrane</keyword>
<dbReference type="Gene3D" id="3.30.60.30">
    <property type="match status" value="1"/>
</dbReference>
<evidence type="ECO:0000313" key="2">
    <source>
        <dbReference type="EMBL" id="KAL2339524.1"/>
    </source>
</evidence>
<feature type="transmembrane region" description="Helical" evidence="1">
    <location>
        <begin position="68"/>
        <end position="87"/>
    </location>
</feature>
<evidence type="ECO:0000313" key="3">
    <source>
        <dbReference type="Proteomes" id="UP001603857"/>
    </source>
</evidence>